<feature type="transmembrane region" description="Helical" evidence="6">
    <location>
        <begin position="49"/>
        <end position="69"/>
    </location>
</feature>
<protein>
    <submittedName>
        <fullName evidence="8">Hypoxia induced protein conserved region-domain-containing protein</fullName>
    </submittedName>
</protein>
<proteinExistence type="predicted"/>
<dbReference type="EMBL" id="QKYT01000018">
    <property type="protein sequence ID" value="RIA98254.1"/>
    <property type="molecule type" value="Genomic_DNA"/>
</dbReference>
<dbReference type="OrthoDB" id="6604018at2759"/>
<dbReference type="GO" id="GO:0031966">
    <property type="term" value="C:mitochondrial membrane"/>
    <property type="evidence" value="ECO:0007669"/>
    <property type="project" value="UniProtKB-SubCell"/>
</dbReference>
<feature type="transmembrane region" description="Helical" evidence="6">
    <location>
        <begin position="84"/>
        <end position="103"/>
    </location>
</feature>
<dbReference type="PANTHER" id="PTHR12297">
    <property type="entry name" value="HYPOXIA-INDUCBILE GENE 1 HIG1 -RELATED"/>
    <property type="match status" value="1"/>
</dbReference>
<comment type="subcellular location">
    <subcellularLocation>
        <location evidence="1">Mitochondrion membrane</location>
    </subcellularLocation>
</comment>
<evidence type="ECO:0000259" key="7">
    <source>
        <dbReference type="PROSITE" id="PS51503"/>
    </source>
</evidence>
<comment type="caution">
    <text evidence="8">The sequence shown here is derived from an EMBL/GenBank/DDBJ whole genome shotgun (WGS) entry which is preliminary data.</text>
</comment>
<dbReference type="AlphaFoldDB" id="A0A397TTL1"/>
<evidence type="ECO:0000256" key="5">
    <source>
        <dbReference type="ARBA" id="ARBA00023136"/>
    </source>
</evidence>
<keyword evidence="4" id="KW-0496">Mitochondrion</keyword>
<name>A0A397TTL1_9GLOM</name>
<dbReference type="InterPro" id="IPR050355">
    <property type="entry name" value="RCF1"/>
</dbReference>
<organism evidence="8 9">
    <name type="scientific">Glomus cerebriforme</name>
    <dbReference type="NCBI Taxonomy" id="658196"/>
    <lineage>
        <taxon>Eukaryota</taxon>
        <taxon>Fungi</taxon>
        <taxon>Fungi incertae sedis</taxon>
        <taxon>Mucoromycota</taxon>
        <taxon>Glomeromycotina</taxon>
        <taxon>Glomeromycetes</taxon>
        <taxon>Glomerales</taxon>
        <taxon>Glomeraceae</taxon>
        <taxon>Glomus</taxon>
    </lineage>
</organism>
<dbReference type="InterPro" id="IPR007667">
    <property type="entry name" value="Hypoxia_induced_domain"/>
</dbReference>
<dbReference type="PANTHER" id="PTHR12297:SF3">
    <property type="entry name" value="HIG1 DOMAIN FAMILY MEMBER 1A"/>
    <property type="match status" value="1"/>
</dbReference>
<dbReference type="Pfam" id="PF04588">
    <property type="entry name" value="HIG_1_N"/>
    <property type="match status" value="1"/>
</dbReference>
<evidence type="ECO:0000313" key="9">
    <source>
        <dbReference type="Proteomes" id="UP000265703"/>
    </source>
</evidence>
<dbReference type="PROSITE" id="PS51503">
    <property type="entry name" value="HIG1"/>
    <property type="match status" value="1"/>
</dbReference>
<gene>
    <name evidence="8" type="ORF">C1645_731804</name>
</gene>
<accession>A0A397TTL1</accession>
<evidence type="ECO:0000256" key="1">
    <source>
        <dbReference type="ARBA" id="ARBA00004325"/>
    </source>
</evidence>
<dbReference type="STRING" id="658196.A0A397TTL1"/>
<reference evidence="8 9" key="1">
    <citation type="submission" date="2018-06" db="EMBL/GenBank/DDBJ databases">
        <title>Comparative genomics reveals the genomic features of Rhizophagus irregularis, R. cerebriforme, R. diaphanum and Gigaspora rosea, and their symbiotic lifestyle signature.</title>
        <authorList>
            <person name="Morin E."/>
            <person name="San Clemente H."/>
            <person name="Chen E.C.H."/>
            <person name="De La Providencia I."/>
            <person name="Hainaut M."/>
            <person name="Kuo A."/>
            <person name="Kohler A."/>
            <person name="Murat C."/>
            <person name="Tang N."/>
            <person name="Roy S."/>
            <person name="Loubradou J."/>
            <person name="Henrissat B."/>
            <person name="Grigoriev I.V."/>
            <person name="Corradi N."/>
            <person name="Roux C."/>
            <person name="Martin F.M."/>
        </authorList>
    </citation>
    <scope>NUCLEOTIDE SEQUENCE [LARGE SCALE GENOMIC DNA]</scope>
    <source>
        <strain evidence="8 9">DAOM 227022</strain>
    </source>
</reference>
<keyword evidence="2 6" id="KW-0812">Transmembrane</keyword>
<dbReference type="Proteomes" id="UP000265703">
    <property type="component" value="Unassembled WGS sequence"/>
</dbReference>
<dbReference type="GO" id="GO:0097250">
    <property type="term" value="P:mitochondrial respirasome assembly"/>
    <property type="evidence" value="ECO:0007669"/>
    <property type="project" value="TreeGrafter"/>
</dbReference>
<dbReference type="Gene3D" id="6.10.140.1320">
    <property type="match status" value="1"/>
</dbReference>
<evidence type="ECO:0000313" key="8">
    <source>
        <dbReference type="EMBL" id="RIA98254.1"/>
    </source>
</evidence>
<evidence type="ECO:0000256" key="4">
    <source>
        <dbReference type="ARBA" id="ARBA00023128"/>
    </source>
</evidence>
<evidence type="ECO:0000256" key="2">
    <source>
        <dbReference type="ARBA" id="ARBA00022692"/>
    </source>
</evidence>
<evidence type="ECO:0000256" key="6">
    <source>
        <dbReference type="SAM" id="Phobius"/>
    </source>
</evidence>
<evidence type="ECO:0000256" key="3">
    <source>
        <dbReference type="ARBA" id="ARBA00022989"/>
    </source>
</evidence>
<sequence>MATYGLGKRWWCWIMSQQTEPSSSNTPATQIHYETLHNRFVRKMKEHPLVPLGMFATVFALAGATIGFYKGDSKTMQQFLRFRVAAQGFTVLVAVGAPTYYQLDRYINNNKQK</sequence>
<keyword evidence="3 6" id="KW-1133">Transmembrane helix</keyword>
<keyword evidence="9" id="KW-1185">Reference proteome</keyword>
<keyword evidence="5 6" id="KW-0472">Membrane</keyword>
<feature type="domain" description="HIG1" evidence="7">
    <location>
        <begin position="21"/>
        <end position="112"/>
    </location>
</feature>